<feature type="domain" description="Uracil-DNA glycosylase-like" evidence="5">
    <location>
        <begin position="114"/>
        <end position="313"/>
    </location>
</feature>
<evidence type="ECO:0000313" key="6">
    <source>
        <dbReference type="EMBL" id="KZV82090.1"/>
    </source>
</evidence>
<protein>
    <submittedName>
        <fullName evidence="6">DNA glycosylase</fullName>
    </submittedName>
</protein>
<dbReference type="GO" id="GO:0008263">
    <property type="term" value="F:pyrimidine-specific mismatch base pair DNA N-glycosylase activity"/>
    <property type="evidence" value="ECO:0007669"/>
    <property type="project" value="TreeGrafter"/>
</dbReference>
<reference evidence="6 7" key="1">
    <citation type="journal article" date="2016" name="Mol. Biol. Evol.">
        <title>Comparative Genomics of Early-Diverging Mushroom-Forming Fungi Provides Insights into the Origins of Lignocellulose Decay Capabilities.</title>
        <authorList>
            <person name="Nagy L.G."/>
            <person name="Riley R."/>
            <person name="Tritt A."/>
            <person name="Adam C."/>
            <person name="Daum C."/>
            <person name="Floudas D."/>
            <person name="Sun H."/>
            <person name="Yadav J.S."/>
            <person name="Pangilinan J."/>
            <person name="Larsson K.H."/>
            <person name="Matsuura K."/>
            <person name="Barry K."/>
            <person name="Labutti K."/>
            <person name="Kuo R."/>
            <person name="Ohm R.A."/>
            <person name="Bhattacharya S.S."/>
            <person name="Shirouzu T."/>
            <person name="Yoshinaga Y."/>
            <person name="Martin F.M."/>
            <person name="Grigoriev I.V."/>
            <person name="Hibbett D.S."/>
        </authorList>
    </citation>
    <scope>NUCLEOTIDE SEQUENCE [LARGE SCALE GENOMIC DNA]</scope>
    <source>
        <strain evidence="6 7">HHB12029</strain>
    </source>
</reference>
<evidence type="ECO:0000256" key="4">
    <source>
        <dbReference type="SAM" id="MobiDB-lite"/>
    </source>
</evidence>
<evidence type="ECO:0000259" key="5">
    <source>
        <dbReference type="Pfam" id="PF03167"/>
    </source>
</evidence>
<dbReference type="EMBL" id="KV426347">
    <property type="protein sequence ID" value="KZV82090.1"/>
    <property type="molecule type" value="Genomic_DNA"/>
</dbReference>
<dbReference type="InterPro" id="IPR005122">
    <property type="entry name" value="Uracil-DNA_glycosylase-like"/>
</dbReference>
<dbReference type="InterPro" id="IPR036895">
    <property type="entry name" value="Uracil-DNA_glycosylase-like_sf"/>
</dbReference>
<dbReference type="Proteomes" id="UP000077266">
    <property type="component" value="Unassembled WGS sequence"/>
</dbReference>
<dbReference type="InParanoid" id="A0A165C9X5"/>
<feature type="region of interest" description="Disordered" evidence="4">
    <location>
        <begin position="63"/>
        <end position="95"/>
    </location>
</feature>
<dbReference type="PANTHER" id="PTHR12159">
    <property type="entry name" value="G/T AND G/U MISMATCH-SPECIFIC DNA GLYCOSYLASE"/>
    <property type="match status" value="1"/>
</dbReference>
<keyword evidence="1" id="KW-0227">DNA damage</keyword>
<keyword evidence="3" id="KW-0234">DNA repair</keyword>
<dbReference type="Pfam" id="PF03167">
    <property type="entry name" value="UDG"/>
    <property type="match status" value="1"/>
</dbReference>
<evidence type="ECO:0000313" key="7">
    <source>
        <dbReference type="Proteomes" id="UP000077266"/>
    </source>
</evidence>
<evidence type="ECO:0000256" key="1">
    <source>
        <dbReference type="ARBA" id="ARBA00022763"/>
    </source>
</evidence>
<organism evidence="6 7">
    <name type="scientific">Exidia glandulosa HHB12029</name>
    <dbReference type="NCBI Taxonomy" id="1314781"/>
    <lineage>
        <taxon>Eukaryota</taxon>
        <taxon>Fungi</taxon>
        <taxon>Dikarya</taxon>
        <taxon>Basidiomycota</taxon>
        <taxon>Agaricomycotina</taxon>
        <taxon>Agaricomycetes</taxon>
        <taxon>Auriculariales</taxon>
        <taxon>Exidiaceae</taxon>
        <taxon>Exidia</taxon>
    </lineage>
</organism>
<keyword evidence="7" id="KW-1185">Reference proteome</keyword>
<name>A0A165C9X5_EXIGL</name>
<dbReference type="STRING" id="1314781.A0A165C9X5"/>
<dbReference type="SUPFAM" id="SSF52141">
    <property type="entry name" value="Uracil-DNA glycosylase-like"/>
    <property type="match status" value="1"/>
</dbReference>
<dbReference type="PANTHER" id="PTHR12159:SF9">
    <property type="entry name" value="G_T MISMATCH-SPECIFIC THYMINE DNA GLYCOSYLASE"/>
    <property type="match status" value="1"/>
</dbReference>
<proteinExistence type="predicted"/>
<gene>
    <name evidence="6" type="ORF">EXIGLDRAFT_685284</name>
</gene>
<dbReference type="CDD" id="cd10028">
    <property type="entry name" value="UDG-F2_TDG_MUG"/>
    <property type="match status" value="1"/>
</dbReference>
<sequence>MAFDLSSSALRLRTTLAAFECPSTPRRSLRAQRIASHAAQLATPSPSPARTLPTPAASLHVFASSDSLPTPPVSPLKRARLDEQSSSSPRRKPRGYAEPEVYAHLECLTDRLLPNLDIVFCGINPGVESATKGAHYAHPTNLFWRGLSSSGLTSRLVPPCEEAILPVEFSLGLTDMVDRPTSDATELSKADFHAGVPKLLAKLAFYRPRIVCLVGKCIWDRLYETFIGWTRAGTTSTLCMEALERRPVTISPILQPATKKGTKKMARFVYGLQPFRLVHSSIAGDETLIFVMPSTSGRAANPSSAEKLALFKKLKANVAELKAGTVETSSFRKVTFTSESEALVTL</sequence>
<accession>A0A165C9X5</accession>
<dbReference type="GO" id="GO:0006285">
    <property type="term" value="P:base-excision repair, AP site formation"/>
    <property type="evidence" value="ECO:0007669"/>
    <property type="project" value="InterPro"/>
</dbReference>
<keyword evidence="2" id="KW-0378">Hydrolase</keyword>
<evidence type="ECO:0000256" key="3">
    <source>
        <dbReference type="ARBA" id="ARBA00023204"/>
    </source>
</evidence>
<dbReference type="InterPro" id="IPR015637">
    <property type="entry name" value="MUG/TDG"/>
</dbReference>
<dbReference type="FunCoup" id="A0A165C9X5">
    <property type="interactions" value="21"/>
</dbReference>
<dbReference type="OrthoDB" id="565731at2759"/>
<evidence type="ECO:0000256" key="2">
    <source>
        <dbReference type="ARBA" id="ARBA00022801"/>
    </source>
</evidence>
<dbReference type="Gene3D" id="3.40.470.10">
    <property type="entry name" value="Uracil-DNA glycosylase-like domain"/>
    <property type="match status" value="1"/>
</dbReference>
<dbReference type="AlphaFoldDB" id="A0A165C9X5"/>
<dbReference type="GO" id="GO:0004844">
    <property type="term" value="F:uracil DNA N-glycosylase activity"/>
    <property type="evidence" value="ECO:0007669"/>
    <property type="project" value="TreeGrafter"/>
</dbReference>